<dbReference type="PANTHER" id="PTHR46796:SF13">
    <property type="entry name" value="HTH-TYPE TRANSCRIPTIONAL ACTIVATOR RHAS"/>
    <property type="match status" value="1"/>
</dbReference>
<dbReference type="SMART" id="SM00342">
    <property type="entry name" value="HTH_ARAC"/>
    <property type="match status" value="1"/>
</dbReference>
<evidence type="ECO:0000313" key="5">
    <source>
        <dbReference type="EMBL" id="TGL60139.1"/>
    </source>
</evidence>
<evidence type="ECO:0000256" key="1">
    <source>
        <dbReference type="ARBA" id="ARBA00023015"/>
    </source>
</evidence>
<dbReference type="InterPro" id="IPR050204">
    <property type="entry name" value="AraC_XylS_family_regulators"/>
</dbReference>
<reference evidence="5" key="1">
    <citation type="journal article" date="2019" name="PLoS Negl. Trop. Dis.">
        <title>Revisiting the worldwide diversity of Leptospira species in the environment.</title>
        <authorList>
            <person name="Vincent A.T."/>
            <person name="Schiettekatte O."/>
            <person name="Bourhy P."/>
            <person name="Veyrier F.J."/>
            <person name="Picardeau M."/>
        </authorList>
    </citation>
    <scope>NUCLEOTIDE SEQUENCE [LARGE SCALE GENOMIC DNA]</scope>
    <source>
        <strain evidence="5">201702476</strain>
    </source>
</reference>
<accession>A0A4R9K2A9</accession>
<dbReference type="SUPFAM" id="SSF51182">
    <property type="entry name" value="RmlC-like cupins"/>
    <property type="match status" value="1"/>
</dbReference>
<gene>
    <name evidence="5" type="ORF">EHQ58_06460</name>
</gene>
<dbReference type="GO" id="GO:0043565">
    <property type="term" value="F:sequence-specific DNA binding"/>
    <property type="evidence" value="ECO:0007669"/>
    <property type="project" value="InterPro"/>
</dbReference>
<keyword evidence="2" id="KW-0238">DNA-binding</keyword>
<name>A0A4R9K2A9_9LEPT</name>
<dbReference type="RefSeq" id="WP_135623066.1">
    <property type="nucleotide sequence ID" value="NZ_RQGD01000022.1"/>
</dbReference>
<dbReference type="Gene3D" id="1.10.10.60">
    <property type="entry name" value="Homeodomain-like"/>
    <property type="match status" value="1"/>
</dbReference>
<protein>
    <submittedName>
        <fullName evidence="5">AraC family transcriptional regulator</fullName>
    </submittedName>
</protein>
<sequence>MDLLSEILESADWKNDLLARDRLFESWGYRFPCVRSGGFHVITQGSCYARFLDQELLLKRGDLLFITRGIPHELLSDKKAKVVEIQRFHDKKNETFHEGSPVTTFVSVRYEVPNRPQHPFFSELPPFIFIPAEDIVSHHSLHSVVTMISKELEQDLCSDLILQRLTDIMLYYMIRYWLEKNPASEPGWVMAFRDTIVLRALEVLHRNLKENWTIESLAKNLGISRANLAARFKEVLFIPPMEYLAKVRMEKAREMFLKENTTLEEVALAVGYSSAFAFSKAYKRIYGTSPAKEWKKVS</sequence>
<dbReference type="InterPro" id="IPR018060">
    <property type="entry name" value="HTH_AraC"/>
</dbReference>
<dbReference type="Pfam" id="PF12852">
    <property type="entry name" value="Cupin_6"/>
    <property type="match status" value="1"/>
</dbReference>
<dbReference type="OrthoDB" id="9778008at2"/>
<evidence type="ECO:0000259" key="4">
    <source>
        <dbReference type="PROSITE" id="PS01124"/>
    </source>
</evidence>
<dbReference type="EMBL" id="RQGD01000022">
    <property type="protein sequence ID" value="TGL60139.1"/>
    <property type="molecule type" value="Genomic_DNA"/>
</dbReference>
<keyword evidence="3" id="KW-0804">Transcription</keyword>
<dbReference type="InterPro" id="IPR011051">
    <property type="entry name" value="RmlC_Cupin_sf"/>
</dbReference>
<dbReference type="AlphaFoldDB" id="A0A4R9K2A9"/>
<keyword evidence="6" id="KW-1185">Reference proteome</keyword>
<dbReference type="PROSITE" id="PS01124">
    <property type="entry name" value="HTH_ARAC_FAMILY_2"/>
    <property type="match status" value="1"/>
</dbReference>
<evidence type="ECO:0000313" key="6">
    <source>
        <dbReference type="Proteomes" id="UP000297693"/>
    </source>
</evidence>
<dbReference type="InterPro" id="IPR032783">
    <property type="entry name" value="AraC_lig"/>
</dbReference>
<evidence type="ECO:0000256" key="3">
    <source>
        <dbReference type="ARBA" id="ARBA00023163"/>
    </source>
</evidence>
<dbReference type="InterPro" id="IPR009057">
    <property type="entry name" value="Homeodomain-like_sf"/>
</dbReference>
<evidence type="ECO:0000256" key="2">
    <source>
        <dbReference type="ARBA" id="ARBA00023125"/>
    </source>
</evidence>
<comment type="caution">
    <text evidence="5">The sequence shown here is derived from an EMBL/GenBank/DDBJ whole genome shotgun (WGS) entry which is preliminary data.</text>
</comment>
<feature type="domain" description="HTH araC/xylS-type" evidence="4">
    <location>
        <begin position="198"/>
        <end position="296"/>
    </location>
</feature>
<organism evidence="5 6">
    <name type="scientific">Leptospira ognonensis</name>
    <dbReference type="NCBI Taxonomy" id="2484945"/>
    <lineage>
        <taxon>Bacteria</taxon>
        <taxon>Pseudomonadati</taxon>
        <taxon>Spirochaetota</taxon>
        <taxon>Spirochaetia</taxon>
        <taxon>Leptospirales</taxon>
        <taxon>Leptospiraceae</taxon>
        <taxon>Leptospira</taxon>
    </lineage>
</organism>
<dbReference type="Proteomes" id="UP000297693">
    <property type="component" value="Unassembled WGS sequence"/>
</dbReference>
<dbReference type="GO" id="GO:0003700">
    <property type="term" value="F:DNA-binding transcription factor activity"/>
    <property type="evidence" value="ECO:0007669"/>
    <property type="project" value="InterPro"/>
</dbReference>
<dbReference type="SUPFAM" id="SSF46689">
    <property type="entry name" value="Homeodomain-like"/>
    <property type="match status" value="2"/>
</dbReference>
<dbReference type="Pfam" id="PF12833">
    <property type="entry name" value="HTH_18"/>
    <property type="match status" value="1"/>
</dbReference>
<dbReference type="PANTHER" id="PTHR46796">
    <property type="entry name" value="HTH-TYPE TRANSCRIPTIONAL ACTIVATOR RHAS-RELATED"/>
    <property type="match status" value="1"/>
</dbReference>
<keyword evidence="1" id="KW-0805">Transcription regulation</keyword>
<proteinExistence type="predicted"/>